<organism evidence="2 3">
    <name type="scientific">Aliivibrio fischeri</name>
    <name type="common">Vibrio fischeri</name>
    <dbReference type="NCBI Taxonomy" id="668"/>
    <lineage>
        <taxon>Bacteria</taxon>
        <taxon>Pseudomonadati</taxon>
        <taxon>Pseudomonadota</taxon>
        <taxon>Gammaproteobacteria</taxon>
        <taxon>Vibrionales</taxon>
        <taxon>Vibrionaceae</taxon>
        <taxon>Aliivibrio</taxon>
    </lineage>
</organism>
<accession>A0A510UKR6</accession>
<feature type="signal peptide" evidence="1">
    <location>
        <begin position="1"/>
        <end position="31"/>
    </location>
</feature>
<evidence type="ECO:0000313" key="2">
    <source>
        <dbReference type="EMBL" id="GEK15214.1"/>
    </source>
</evidence>
<proteinExistence type="predicted"/>
<dbReference type="EMBL" id="BJTZ01000026">
    <property type="protein sequence ID" value="GEK15214.1"/>
    <property type="molecule type" value="Genomic_DNA"/>
</dbReference>
<evidence type="ECO:0000313" key="3">
    <source>
        <dbReference type="Proteomes" id="UP000321787"/>
    </source>
</evidence>
<dbReference type="RefSeq" id="WP_146865686.1">
    <property type="nucleotide sequence ID" value="NZ_BJTZ01000026.1"/>
</dbReference>
<sequence>MYEIMSKERNITFFKKLCIILLFGFSTIANASSDWKLDDNVNKEKITLPATKSSFLAFKLEMFHLLPSRDWELKDQENDWFTAQNHDCEIKVELSEMNTVLLSYRGEKKVPLIGNRNQYRSTPTCKSNWLGYLLKDMKTAQQIVQYTEEAIALSRASS</sequence>
<protein>
    <submittedName>
        <fullName evidence="2">Uncharacterized protein</fullName>
    </submittedName>
</protein>
<name>A0A510UKR6_ALIFS</name>
<dbReference type="Proteomes" id="UP000321787">
    <property type="component" value="Unassembled WGS sequence"/>
</dbReference>
<comment type="caution">
    <text evidence="2">The sequence shown here is derived from an EMBL/GenBank/DDBJ whole genome shotgun (WGS) entry which is preliminary data.</text>
</comment>
<gene>
    <name evidence="2" type="ORF">AFI02nite_32500</name>
</gene>
<evidence type="ECO:0000256" key="1">
    <source>
        <dbReference type="SAM" id="SignalP"/>
    </source>
</evidence>
<feature type="chain" id="PRO_5021812446" evidence="1">
    <location>
        <begin position="32"/>
        <end position="158"/>
    </location>
</feature>
<keyword evidence="1" id="KW-0732">Signal</keyword>
<dbReference type="AlphaFoldDB" id="A0A510UKR6"/>
<reference evidence="2 3" key="1">
    <citation type="submission" date="2019-07" db="EMBL/GenBank/DDBJ databases">
        <title>Whole genome shotgun sequence of Aliivibrio fischeri NBRC 101058.</title>
        <authorList>
            <person name="Hosoyama A."/>
            <person name="Uohara A."/>
            <person name="Ohji S."/>
            <person name="Ichikawa N."/>
        </authorList>
    </citation>
    <scope>NUCLEOTIDE SEQUENCE [LARGE SCALE GENOMIC DNA]</scope>
    <source>
        <strain evidence="2 3">NBRC 101058</strain>
    </source>
</reference>